<dbReference type="HOGENOM" id="CLU_3253567_0_0_9"/>
<dbReference type="KEGG" id="lki:LKI_00755"/>
<evidence type="ECO:0000313" key="1">
    <source>
        <dbReference type="EMBL" id="ADG39694.1"/>
    </source>
</evidence>
<accession>D5T095</accession>
<dbReference type="PATRIC" id="fig|762051.18.peg.154"/>
<name>D5T095_LEUKI</name>
<dbReference type="Proteomes" id="UP000002362">
    <property type="component" value="Chromosome"/>
</dbReference>
<gene>
    <name evidence="1" type="ordered locus">LKI_00755</name>
</gene>
<dbReference type="STRING" id="762051.LKI_00755"/>
<organism evidence="1 2">
    <name type="scientific">Leuconostoc kimchii (strain IMSNU 11154 / KCTC 2386 / IH25)</name>
    <dbReference type="NCBI Taxonomy" id="762051"/>
    <lineage>
        <taxon>Bacteria</taxon>
        <taxon>Bacillati</taxon>
        <taxon>Bacillota</taxon>
        <taxon>Bacilli</taxon>
        <taxon>Lactobacillales</taxon>
        <taxon>Lactobacillaceae</taxon>
        <taxon>Leuconostoc</taxon>
    </lineage>
</organism>
<dbReference type="AlphaFoldDB" id="D5T095"/>
<protein>
    <submittedName>
        <fullName evidence="1">Uncharacterized protein</fullName>
    </submittedName>
</protein>
<sequence>MENNDIKIALLPRFSLFIKILNSTMVTVALPKMKTSQFHLFY</sequence>
<proteinExistence type="predicted"/>
<reference evidence="1 2" key="1">
    <citation type="journal article" date="2010" name="J. Bacteriol.">
        <title>Complete genome sequence analysis of Leuconostoc kimchii IMSNU 11154.</title>
        <authorList>
            <person name="Oh H.M."/>
            <person name="Cho Y.J."/>
            <person name="Kim B.K."/>
            <person name="Roe J.H."/>
            <person name="Kang S.O."/>
            <person name="Nahm B.H."/>
            <person name="Jeong G."/>
            <person name="Han H.U."/>
            <person name="Chun J."/>
        </authorList>
    </citation>
    <scope>NUCLEOTIDE SEQUENCE [LARGE SCALE GENOMIC DNA]</scope>
    <source>
        <strain evidence="2">IMSNU 11154 / KCTC 2386 / IH25</strain>
    </source>
</reference>
<dbReference type="EMBL" id="CP001758">
    <property type="protein sequence ID" value="ADG39694.1"/>
    <property type="molecule type" value="Genomic_DNA"/>
</dbReference>
<evidence type="ECO:0000313" key="2">
    <source>
        <dbReference type="Proteomes" id="UP000002362"/>
    </source>
</evidence>